<dbReference type="HOGENOM" id="CLU_004542_8_2_11"/>
<comment type="catalytic activity">
    <reaction evidence="1">
        <text>Hydrolysis of terminal, non-reducing beta-D-glucosyl residues with release of beta-D-glucose.</text>
        <dbReference type="EC" id="3.2.1.21"/>
    </reaction>
</comment>
<dbReference type="GO" id="GO:0008422">
    <property type="term" value="F:beta-glucosidase activity"/>
    <property type="evidence" value="ECO:0007669"/>
    <property type="project" value="UniProtKB-EC"/>
</dbReference>
<keyword evidence="5 9" id="KW-0378">Hydrolase</keyword>
<dbReference type="EMBL" id="QWEA01000002">
    <property type="protein sequence ID" value="RIJ45110.1"/>
    <property type="molecule type" value="Genomic_DNA"/>
</dbReference>
<dbReference type="InterPro" id="IPR051915">
    <property type="entry name" value="Cellulose_Degrad_GH3"/>
</dbReference>
<evidence type="ECO:0000313" key="8">
    <source>
        <dbReference type="EMBL" id="AJW80737.1"/>
    </source>
</evidence>
<evidence type="ECO:0000256" key="1">
    <source>
        <dbReference type="ARBA" id="ARBA00000448"/>
    </source>
</evidence>
<dbReference type="SUPFAM" id="SSF52279">
    <property type="entry name" value="Beta-D-glucan exohydrolase, C-terminal domain"/>
    <property type="match status" value="1"/>
</dbReference>
<feature type="domain" description="Glycoside hydrolase family 3 N-terminal" evidence="7">
    <location>
        <begin position="80"/>
        <end position="362"/>
    </location>
</feature>
<evidence type="ECO:0000256" key="5">
    <source>
        <dbReference type="ARBA" id="ARBA00022801"/>
    </source>
</evidence>
<dbReference type="Proteomes" id="UP000032604">
    <property type="component" value="Plasmid pCI3"/>
</dbReference>
<evidence type="ECO:0000256" key="6">
    <source>
        <dbReference type="ARBA" id="ARBA00023295"/>
    </source>
</evidence>
<evidence type="ECO:0000313" key="10">
    <source>
        <dbReference type="Proteomes" id="UP000032604"/>
    </source>
</evidence>
<reference evidence="8 10" key="1">
    <citation type="journal article" date="2015" name="Genome Announc.">
        <title>Complete Genome Sequence of Clavibacter michiganensis subsp. insidiosus R1-1 Using PacBio Single-Molecule Real-Time Technology.</title>
        <authorList>
            <person name="Lu Y."/>
            <person name="Samac D.A."/>
            <person name="Glazebrook J."/>
            <person name="Ishimaru C.A."/>
        </authorList>
    </citation>
    <scope>NUCLEOTIDE SEQUENCE [LARGE SCALE GENOMIC DNA]</scope>
    <source>
        <strain evidence="8 10">R1-1</strain>
        <plasmid evidence="8 10">pCI3</plasmid>
    </source>
</reference>
<organism evidence="8 10">
    <name type="scientific">Clavibacter michiganensis subsp. insidiosus</name>
    <dbReference type="NCBI Taxonomy" id="33014"/>
    <lineage>
        <taxon>Bacteria</taxon>
        <taxon>Bacillati</taxon>
        <taxon>Actinomycetota</taxon>
        <taxon>Actinomycetes</taxon>
        <taxon>Micrococcales</taxon>
        <taxon>Microbacteriaceae</taxon>
        <taxon>Clavibacter</taxon>
    </lineage>
</organism>
<name>A0A0D5CN75_9MICO</name>
<dbReference type="EMBL" id="CP011046">
    <property type="protein sequence ID" value="AJW80737.1"/>
    <property type="molecule type" value="Genomic_DNA"/>
</dbReference>
<dbReference type="SUPFAM" id="SSF51445">
    <property type="entry name" value="(Trans)glycosidases"/>
    <property type="match status" value="1"/>
</dbReference>
<sequence length="574" mass="62434">MTTSSPPAYRDSSLPVEARVQDLIARMTSREKAGLMFHPRGGHAAFEEPGIFGSTSTQQHIREGINHFNTLQSGSARRMAGWHNAAQAEAQKTRLGIPVTFSTDPRHAFGYNPGTSLATDAFSKWPEALGFGALGDPELIRRFGETVRREYLAVGVRVALHPQIDIATDPRWARAVGTYGEDVDVVTRLGVAFLQGLQGEMLSDTSVVGMIKHFPGGGAQKDGEDPHFPYGREQVYPGGKFDMHLAPFVAAIAAGATQVMPYYGMPVGTEYEEVGFGFNRQILTELLREELGFDGIVCADWSIVTRNFWGVEELTEDERVIKAIMAGVDQFGGEYDVDRLERLISTGSIPESRIDESVRRLLAEKFRLGLFDRPFVDEEQADAATGRPEDREAGTAAQAAAVTVLVNGEAARLPVARGARVYAEGIDADALSRYAHVVPTPQEADLAILRLAAPWEQRGDAGTLEPYFHAGSLAFPDGELNRIRTIAAAVPTLIDVYLDRPALLGDLLPDVTSLTVDFGASDEALLRVIFGDTPPKGRLPFDIPSSQDAILASRPDVPFDTADPIFRHGHGLQI</sequence>
<accession>A0A0D5CN75</accession>
<dbReference type="AlphaFoldDB" id="A0A0D5CN75"/>
<dbReference type="PATRIC" id="fig|33014.5.peg.3326"/>
<gene>
    <name evidence="9" type="ORF">DZF93_00265</name>
    <name evidence="8" type="ORF">VO01_16005</name>
</gene>
<dbReference type="GO" id="GO:0009251">
    <property type="term" value="P:glucan catabolic process"/>
    <property type="evidence" value="ECO:0007669"/>
    <property type="project" value="TreeGrafter"/>
</dbReference>
<dbReference type="InterPro" id="IPR036962">
    <property type="entry name" value="Glyco_hydro_3_N_sf"/>
</dbReference>
<dbReference type="InterPro" id="IPR017853">
    <property type="entry name" value="GH"/>
</dbReference>
<evidence type="ECO:0000256" key="2">
    <source>
        <dbReference type="ARBA" id="ARBA00005336"/>
    </source>
</evidence>
<comment type="similarity">
    <text evidence="2">Belongs to the glycosyl hydrolase 3 family.</text>
</comment>
<dbReference type="PRINTS" id="PR00133">
    <property type="entry name" value="GLHYDRLASE3"/>
</dbReference>
<evidence type="ECO:0000256" key="3">
    <source>
        <dbReference type="ARBA" id="ARBA00012744"/>
    </source>
</evidence>
<keyword evidence="4" id="KW-0732">Signal</keyword>
<evidence type="ECO:0000313" key="11">
    <source>
        <dbReference type="Proteomes" id="UP000266634"/>
    </source>
</evidence>
<proteinExistence type="inferred from homology"/>
<evidence type="ECO:0000256" key="4">
    <source>
        <dbReference type="ARBA" id="ARBA00022729"/>
    </source>
</evidence>
<dbReference type="Gene3D" id="3.40.50.1700">
    <property type="entry name" value="Glycoside hydrolase family 3 C-terminal domain"/>
    <property type="match status" value="1"/>
</dbReference>
<geneLocation type="plasmid" evidence="8 10">
    <name>pCI3</name>
</geneLocation>
<dbReference type="InterPro" id="IPR036881">
    <property type="entry name" value="Glyco_hydro_3_C_sf"/>
</dbReference>
<evidence type="ECO:0000259" key="7">
    <source>
        <dbReference type="Pfam" id="PF00933"/>
    </source>
</evidence>
<keyword evidence="8" id="KW-0614">Plasmid</keyword>
<dbReference type="Gene3D" id="3.20.20.300">
    <property type="entry name" value="Glycoside hydrolase, family 3, N-terminal domain"/>
    <property type="match status" value="1"/>
</dbReference>
<dbReference type="Pfam" id="PF00933">
    <property type="entry name" value="Glyco_hydro_3"/>
    <property type="match status" value="1"/>
</dbReference>
<keyword evidence="6" id="KW-0326">Glycosidase</keyword>
<evidence type="ECO:0000313" key="9">
    <source>
        <dbReference type="EMBL" id="RIJ45110.1"/>
    </source>
</evidence>
<dbReference type="KEGG" id="cmh:VO01_16005"/>
<dbReference type="PANTHER" id="PTHR30620">
    <property type="entry name" value="PERIPLASMIC BETA-GLUCOSIDASE-RELATED"/>
    <property type="match status" value="1"/>
</dbReference>
<protein>
    <recommendedName>
        <fullName evidence="3">beta-glucosidase</fullName>
        <ecNumber evidence="3">3.2.1.21</ecNumber>
    </recommendedName>
</protein>
<dbReference type="InterPro" id="IPR001764">
    <property type="entry name" value="Glyco_hydro_3_N"/>
</dbReference>
<dbReference type="Proteomes" id="UP000266634">
    <property type="component" value="Unassembled WGS sequence"/>
</dbReference>
<dbReference type="PANTHER" id="PTHR30620:SF16">
    <property type="entry name" value="LYSOSOMAL BETA GLUCOSIDASE"/>
    <property type="match status" value="1"/>
</dbReference>
<dbReference type="EC" id="3.2.1.21" evidence="3"/>
<reference evidence="9 11" key="2">
    <citation type="submission" date="2018-08" db="EMBL/GenBank/DDBJ databases">
        <title>Genome Sequence of Clavibacter michiganensis Subspecies type strains, and the Atypical Peach-Colored Strains Isolated from Tomato.</title>
        <authorList>
            <person name="Osdaghi E."/>
            <person name="Portier P."/>
            <person name="Briand M."/>
            <person name="Jacques M.-A."/>
        </authorList>
    </citation>
    <scope>NUCLEOTIDE SEQUENCE [LARGE SCALE GENOMIC DNA]</scope>
    <source>
        <strain evidence="9 11">CFBP 6488</strain>
    </source>
</reference>
<dbReference type="OrthoDB" id="3187421at2"/>